<protein>
    <recommendedName>
        <fullName evidence="4">ASTRA-associated protein 1</fullName>
    </recommendedName>
</protein>
<evidence type="ECO:0000313" key="6">
    <source>
        <dbReference type="EMBL" id="KAJ2777134.1"/>
    </source>
</evidence>
<evidence type="ECO:0000256" key="3">
    <source>
        <dbReference type="ARBA" id="ARBA00037931"/>
    </source>
</evidence>
<dbReference type="InterPro" id="IPR036322">
    <property type="entry name" value="WD40_repeat_dom_sf"/>
</dbReference>
<dbReference type="PANTHER" id="PTHR19854">
    <property type="entry name" value="TRANSDUCIN BETA-LIKE 3"/>
    <property type="match status" value="1"/>
</dbReference>
<comment type="caution">
    <text evidence="6">The sequence shown here is derived from an EMBL/GenBank/DDBJ whole genome shotgun (WGS) entry which is preliminary data.</text>
</comment>
<feature type="repeat" description="WD" evidence="5">
    <location>
        <begin position="8"/>
        <end position="41"/>
    </location>
</feature>
<keyword evidence="2" id="KW-0677">Repeat</keyword>
<dbReference type="InterPro" id="IPR001680">
    <property type="entry name" value="WD40_rpt"/>
</dbReference>
<dbReference type="PROSITE" id="PS50082">
    <property type="entry name" value="WD_REPEATS_2"/>
    <property type="match status" value="1"/>
</dbReference>
<evidence type="ECO:0000256" key="1">
    <source>
        <dbReference type="ARBA" id="ARBA00022574"/>
    </source>
</evidence>
<dbReference type="PROSITE" id="PS50294">
    <property type="entry name" value="WD_REPEATS_REGION"/>
    <property type="match status" value="1"/>
</dbReference>
<evidence type="ECO:0000256" key="5">
    <source>
        <dbReference type="PROSITE-ProRule" id="PRU00221"/>
    </source>
</evidence>
<dbReference type="AlphaFoldDB" id="A0A9W8H1Y1"/>
<sequence>MAQPDFVFRGHRAAVNSVHFFAEDRLLVSGDQGGAVAVWSMPLRRQLAGAAAAHAGAVLAVSSAGAGTVISQGRDNALRVWALQAGEFAGELRLAAEVPVDSMSFCKFARAPGTAWLAALEEAGTGAAYVYSTATGERLGFCIARKTRTRMGGREDPPMCLALAQAAAGSDHALDLYVGYESTALARFALRLGPGTCTASAVWEVQTPHTEPLMSIGVCAGRVYTCAADSRVCSFAADAPAPPRAVGTLPNPGAAEVCCSAGPPRPLVVVAGWDYAAHVLAADDLAPVRRVRFHREPLTSVDVSAHSREPLPGDPGPLAQQRWAARPRWLAAASRDGRISLWALPDHGTTSPPGHMPAASG</sequence>
<comment type="similarity">
    <text evidence="3">Belongs to the WD repeat ASA1 family.</text>
</comment>
<keyword evidence="1 5" id="KW-0853">WD repeat</keyword>
<dbReference type="PANTHER" id="PTHR19854:SF1">
    <property type="entry name" value="GUANINE NUCLEOTIDE-BINDING PROTEIN SUBUNIT BETA-LIKE PROTEIN 1"/>
    <property type="match status" value="1"/>
</dbReference>
<dbReference type="SMART" id="SM00320">
    <property type="entry name" value="WD40"/>
    <property type="match status" value="3"/>
</dbReference>
<dbReference type="EMBL" id="JANBUL010000310">
    <property type="protein sequence ID" value="KAJ2777134.1"/>
    <property type="molecule type" value="Genomic_DNA"/>
</dbReference>
<reference evidence="6" key="1">
    <citation type="submission" date="2022-07" db="EMBL/GenBank/DDBJ databases">
        <title>Phylogenomic reconstructions and comparative analyses of Kickxellomycotina fungi.</title>
        <authorList>
            <person name="Reynolds N.K."/>
            <person name="Stajich J.E."/>
            <person name="Barry K."/>
            <person name="Grigoriev I.V."/>
            <person name="Crous P."/>
            <person name="Smith M.E."/>
        </authorList>
    </citation>
    <scope>NUCLEOTIDE SEQUENCE</scope>
    <source>
        <strain evidence="6">NBRC 105414</strain>
    </source>
</reference>
<dbReference type="Proteomes" id="UP001140217">
    <property type="component" value="Unassembled WGS sequence"/>
</dbReference>
<dbReference type="OrthoDB" id="7668193at2759"/>
<evidence type="ECO:0000256" key="4">
    <source>
        <dbReference type="ARBA" id="ARBA00040563"/>
    </source>
</evidence>
<dbReference type="Pfam" id="PF00400">
    <property type="entry name" value="WD40"/>
    <property type="match status" value="1"/>
</dbReference>
<dbReference type="InterPro" id="IPR015943">
    <property type="entry name" value="WD40/YVTN_repeat-like_dom_sf"/>
</dbReference>
<accession>A0A9W8H1Y1</accession>
<evidence type="ECO:0000256" key="2">
    <source>
        <dbReference type="ARBA" id="ARBA00022737"/>
    </source>
</evidence>
<organism evidence="6 7">
    <name type="scientific">Coemansia javaensis</name>
    <dbReference type="NCBI Taxonomy" id="2761396"/>
    <lineage>
        <taxon>Eukaryota</taxon>
        <taxon>Fungi</taxon>
        <taxon>Fungi incertae sedis</taxon>
        <taxon>Zoopagomycota</taxon>
        <taxon>Kickxellomycotina</taxon>
        <taxon>Kickxellomycetes</taxon>
        <taxon>Kickxellales</taxon>
        <taxon>Kickxellaceae</taxon>
        <taxon>Coemansia</taxon>
    </lineage>
</organism>
<gene>
    <name evidence="6" type="primary">asa1</name>
    <name evidence="6" type="ORF">H4R18_005308</name>
</gene>
<keyword evidence="7" id="KW-1185">Reference proteome</keyword>
<name>A0A9W8H1Y1_9FUNG</name>
<dbReference type="SUPFAM" id="SSF50978">
    <property type="entry name" value="WD40 repeat-like"/>
    <property type="match status" value="1"/>
</dbReference>
<dbReference type="Gene3D" id="2.130.10.10">
    <property type="entry name" value="YVTN repeat-like/Quinoprotein amine dehydrogenase"/>
    <property type="match status" value="2"/>
</dbReference>
<evidence type="ECO:0000313" key="7">
    <source>
        <dbReference type="Proteomes" id="UP001140217"/>
    </source>
</evidence>
<proteinExistence type="inferred from homology"/>